<organism evidence="1 2">
    <name type="scientific">Amycolatopsis samaneae</name>
    <dbReference type="NCBI Taxonomy" id="664691"/>
    <lineage>
        <taxon>Bacteria</taxon>
        <taxon>Bacillati</taxon>
        <taxon>Actinomycetota</taxon>
        <taxon>Actinomycetes</taxon>
        <taxon>Pseudonocardiales</taxon>
        <taxon>Pseudonocardiaceae</taxon>
        <taxon>Amycolatopsis</taxon>
    </lineage>
</organism>
<keyword evidence="2" id="KW-1185">Reference proteome</keyword>
<reference evidence="2" key="1">
    <citation type="journal article" date="2019" name="Int. J. Syst. Evol. Microbiol.">
        <title>The Global Catalogue of Microorganisms (GCM) 10K type strain sequencing project: providing services to taxonomists for standard genome sequencing and annotation.</title>
        <authorList>
            <consortium name="The Broad Institute Genomics Platform"/>
            <consortium name="The Broad Institute Genome Sequencing Center for Infectious Disease"/>
            <person name="Wu L."/>
            <person name="Ma J."/>
        </authorList>
    </citation>
    <scope>NUCLEOTIDE SEQUENCE [LARGE SCALE GENOMIC DNA]</scope>
    <source>
        <strain evidence="2">CGMCC 4.7643</strain>
    </source>
</reference>
<evidence type="ECO:0000313" key="2">
    <source>
        <dbReference type="Proteomes" id="UP001597419"/>
    </source>
</evidence>
<evidence type="ECO:0000313" key="1">
    <source>
        <dbReference type="EMBL" id="MFD2457343.1"/>
    </source>
</evidence>
<sequence length="117" mass="12694">MNEKPVMALVGFVRSIAVLALPADGQIRWLNSLGLPGGAAIADELAQEFGDGCLLLAQFVEHGWISERLAKKLRGLDTLLGVMSGPEKAEIWEVSALESAAEWIEVRKRALEILVDL</sequence>
<name>A0ABW5G906_9PSEU</name>
<accession>A0ABW5G906</accession>
<dbReference type="RefSeq" id="WP_345388573.1">
    <property type="nucleotide sequence ID" value="NZ_BAABHG010000003.1"/>
</dbReference>
<dbReference type="Proteomes" id="UP001597419">
    <property type="component" value="Unassembled WGS sequence"/>
</dbReference>
<dbReference type="EMBL" id="JBHUKU010000002">
    <property type="protein sequence ID" value="MFD2457343.1"/>
    <property type="molecule type" value="Genomic_DNA"/>
</dbReference>
<comment type="caution">
    <text evidence="1">The sequence shown here is derived from an EMBL/GenBank/DDBJ whole genome shotgun (WGS) entry which is preliminary data.</text>
</comment>
<proteinExistence type="predicted"/>
<gene>
    <name evidence="1" type="ORF">ACFSYJ_01975</name>
</gene>
<protein>
    <submittedName>
        <fullName evidence="1">Uncharacterized protein</fullName>
    </submittedName>
</protein>